<dbReference type="GO" id="GO:0000150">
    <property type="term" value="F:DNA strand exchange activity"/>
    <property type="evidence" value="ECO:0007669"/>
    <property type="project" value="InterPro"/>
</dbReference>
<protein>
    <submittedName>
        <fullName evidence="3">Serine recombinase</fullName>
    </submittedName>
</protein>
<gene>
    <name evidence="3" type="ORF">Edafosvirus8_10</name>
</gene>
<dbReference type="InterPro" id="IPR050639">
    <property type="entry name" value="SSR_resolvase"/>
</dbReference>
<dbReference type="CDD" id="cd00338">
    <property type="entry name" value="Ser_Recombinase"/>
    <property type="match status" value="1"/>
</dbReference>
<name>A0A3G4ZTN9_9VIRU</name>
<reference evidence="3" key="1">
    <citation type="submission" date="2018-10" db="EMBL/GenBank/DDBJ databases">
        <title>Hidden diversity of soil giant viruses.</title>
        <authorList>
            <person name="Schulz F."/>
            <person name="Alteio L."/>
            <person name="Goudeau D."/>
            <person name="Ryan E.M."/>
            <person name="Malmstrom R.R."/>
            <person name="Blanchard J."/>
            <person name="Woyke T."/>
        </authorList>
    </citation>
    <scope>NUCLEOTIDE SEQUENCE</scope>
    <source>
        <strain evidence="3">EDV1</strain>
    </source>
</reference>
<accession>A0A3G4ZTN9</accession>
<dbReference type="PANTHER" id="PTHR30461">
    <property type="entry name" value="DNA-INVERTASE FROM LAMBDOID PROPHAGE"/>
    <property type="match status" value="1"/>
</dbReference>
<feature type="domain" description="Resolvase/invertase-type recombinase catalytic" evidence="2">
    <location>
        <begin position="3"/>
        <end position="157"/>
    </location>
</feature>
<evidence type="ECO:0000256" key="1">
    <source>
        <dbReference type="SAM" id="MobiDB-lite"/>
    </source>
</evidence>
<sequence>MKTAIIYCRQSNKKNSRHGMVSNMSMKELSLDSQEEMCKLFCNTNGYNILKIIRETTSGRDMTRMEQLQEIINKMSPGQTLIVYDTTRFSRNTLQALSILDKFDKKNIHIYSVSEKCGYDTTQDRNIMRMLLSKSELESDQISDRIKRSVEFRKSKGIKIGQSTFGYESFYDNNGMRKERINSQEMQIIDQINKYLSNNKNYNYIAQQLNRQKKFYREKEWTAQNLKYVINTFKKKQILNSEQKNCSHHMDEKEDCNQYDDNGDEDNEDYQVSETENETENDEKDKEYKDTTYYNLKRKNPSDNDDIIEQKNKKQKITYEPLRRSERIKNMEEKLNN</sequence>
<dbReference type="EMBL" id="MK072073">
    <property type="protein sequence ID" value="AYV78260.1"/>
    <property type="molecule type" value="Genomic_DNA"/>
</dbReference>
<feature type="compositionally biased region" description="Basic and acidic residues" evidence="1">
    <location>
        <begin position="321"/>
        <end position="337"/>
    </location>
</feature>
<dbReference type="SMART" id="SM00857">
    <property type="entry name" value="Resolvase"/>
    <property type="match status" value="1"/>
</dbReference>
<dbReference type="InterPro" id="IPR036162">
    <property type="entry name" value="Resolvase-like_N_sf"/>
</dbReference>
<organism evidence="3">
    <name type="scientific">Edafosvirus sp</name>
    <dbReference type="NCBI Taxonomy" id="2487765"/>
    <lineage>
        <taxon>Viruses</taxon>
        <taxon>Varidnaviria</taxon>
        <taxon>Bamfordvirae</taxon>
        <taxon>Nucleocytoviricota</taxon>
        <taxon>Megaviricetes</taxon>
        <taxon>Imitervirales</taxon>
        <taxon>Mimiviridae</taxon>
        <taxon>Klosneuvirinae</taxon>
    </lineage>
</organism>
<dbReference type="InterPro" id="IPR006119">
    <property type="entry name" value="Resolv_N"/>
</dbReference>
<dbReference type="Gene3D" id="3.40.50.1390">
    <property type="entry name" value="Resolvase, N-terminal catalytic domain"/>
    <property type="match status" value="1"/>
</dbReference>
<evidence type="ECO:0000313" key="3">
    <source>
        <dbReference type="EMBL" id="AYV78260.1"/>
    </source>
</evidence>
<dbReference type="PROSITE" id="PS51736">
    <property type="entry name" value="RECOMBINASES_3"/>
    <property type="match status" value="1"/>
</dbReference>
<evidence type="ECO:0000259" key="2">
    <source>
        <dbReference type="PROSITE" id="PS51736"/>
    </source>
</evidence>
<feature type="compositionally biased region" description="Acidic residues" evidence="1">
    <location>
        <begin position="257"/>
        <end position="282"/>
    </location>
</feature>
<dbReference type="PANTHER" id="PTHR30461:SF19">
    <property type="entry name" value="SITE-SPECIFIC RECOMBINASE RESOLVASE FAMILY"/>
    <property type="match status" value="1"/>
</dbReference>
<dbReference type="GO" id="GO:0003677">
    <property type="term" value="F:DNA binding"/>
    <property type="evidence" value="ECO:0007669"/>
    <property type="project" value="InterPro"/>
</dbReference>
<proteinExistence type="predicted"/>
<dbReference type="Pfam" id="PF00239">
    <property type="entry name" value="Resolvase"/>
    <property type="match status" value="1"/>
</dbReference>
<feature type="region of interest" description="Disordered" evidence="1">
    <location>
        <begin position="245"/>
        <end position="337"/>
    </location>
</feature>
<dbReference type="SUPFAM" id="SSF53041">
    <property type="entry name" value="Resolvase-like"/>
    <property type="match status" value="1"/>
</dbReference>